<dbReference type="Proteomes" id="UP000189475">
    <property type="component" value="Unassembled WGS sequence"/>
</dbReference>
<protein>
    <recommendedName>
        <fullName evidence="4">Lipoprotein</fullName>
    </recommendedName>
</protein>
<dbReference type="PROSITE" id="PS51257">
    <property type="entry name" value="PROKAR_LIPOPROTEIN"/>
    <property type="match status" value="1"/>
</dbReference>
<keyword evidence="1" id="KW-0732">Signal</keyword>
<dbReference type="AlphaFoldDB" id="A0A1R4B264"/>
<evidence type="ECO:0008006" key="4">
    <source>
        <dbReference type="Google" id="ProtNLM"/>
    </source>
</evidence>
<accession>A0A1R4B264</accession>
<dbReference type="EMBL" id="FUFT01000002">
    <property type="protein sequence ID" value="SJL83001.1"/>
    <property type="molecule type" value="Genomic_DNA"/>
</dbReference>
<dbReference type="RefSeq" id="WP_077312803.1">
    <property type="nucleotide sequence ID" value="NZ_AP024887.1"/>
</dbReference>
<evidence type="ECO:0000313" key="2">
    <source>
        <dbReference type="EMBL" id="SJL83001.1"/>
    </source>
</evidence>
<feature type="chain" id="PRO_5012751723" description="Lipoprotein" evidence="1">
    <location>
        <begin position="27"/>
        <end position="143"/>
    </location>
</feature>
<gene>
    <name evidence="2" type="ORF">VPAL9027_00947</name>
</gene>
<proteinExistence type="predicted"/>
<sequence>MTNKLKLSAAAIALTVLAGCSSYNTSQPSTALQTKVESSVKADIEVGQKISGEATINVLAGVIKWGAGDHFVDGVSYGAGGGALSFADPTAPAKSAAAYNAIKASGADLIVAPRYEIKTADYFIFKKVHVKVMGYKGTIKSVK</sequence>
<organism evidence="2 3">
    <name type="scientific">Vibrio palustris</name>
    <dbReference type="NCBI Taxonomy" id="1918946"/>
    <lineage>
        <taxon>Bacteria</taxon>
        <taxon>Pseudomonadati</taxon>
        <taxon>Pseudomonadota</taxon>
        <taxon>Gammaproteobacteria</taxon>
        <taxon>Vibrionales</taxon>
        <taxon>Vibrionaceae</taxon>
        <taxon>Vibrio</taxon>
    </lineage>
</organism>
<evidence type="ECO:0000313" key="3">
    <source>
        <dbReference type="Proteomes" id="UP000189475"/>
    </source>
</evidence>
<name>A0A1R4B264_9VIBR</name>
<dbReference type="OrthoDB" id="7021897at2"/>
<reference evidence="2 3" key="1">
    <citation type="submission" date="2017-02" db="EMBL/GenBank/DDBJ databases">
        <authorList>
            <person name="Peterson S.W."/>
        </authorList>
    </citation>
    <scope>NUCLEOTIDE SEQUENCE [LARGE SCALE GENOMIC DNA]</scope>
    <source>
        <strain evidence="2 3">CECT 9027</strain>
    </source>
</reference>
<feature type="signal peptide" evidence="1">
    <location>
        <begin position="1"/>
        <end position="26"/>
    </location>
</feature>
<keyword evidence="3" id="KW-1185">Reference proteome</keyword>
<evidence type="ECO:0000256" key="1">
    <source>
        <dbReference type="SAM" id="SignalP"/>
    </source>
</evidence>